<name>A0A0D3CSV2_BRAOL</name>
<sequence>MTFLRLVDLSASITKVLEYAEIDESDGIIIGLMLILLGITNSLSKALQREDQDIMNAMSLVKSTKQQLYKIRDDE</sequence>
<evidence type="ECO:0000313" key="2">
    <source>
        <dbReference type="Proteomes" id="UP000032141"/>
    </source>
</evidence>
<dbReference type="InterPro" id="IPR055298">
    <property type="entry name" value="AtLOH3-like"/>
</dbReference>
<dbReference type="Proteomes" id="UP000032141">
    <property type="component" value="Chromosome C6"/>
</dbReference>
<dbReference type="AlphaFoldDB" id="A0A0D3CSV2"/>
<dbReference type="HOGENOM" id="CLU_2674539_0_0_1"/>
<protein>
    <submittedName>
        <fullName evidence="1">Uncharacterized protein</fullName>
    </submittedName>
</protein>
<organism evidence="1 2">
    <name type="scientific">Brassica oleracea var. oleracea</name>
    <dbReference type="NCBI Taxonomy" id="109376"/>
    <lineage>
        <taxon>Eukaryota</taxon>
        <taxon>Viridiplantae</taxon>
        <taxon>Streptophyta</taxon>
        <taxon>Embryophyta</taxon>
        <taxon>Tracheophyta</taxon>
        <taxon>Spermatophyta</taxon>
        <taxon>Magnoliopsida</taxon>
        <taxon>eudicotyledons</taxon>
        <taxon>Gunneridae</taxon>
        <taxon>Pentapetalae</taxon>
        <taxon>rosids</taxon>
        <taxon>malvids</taxon>
        <taxon>Brassicales</taxon>
        <taxon>Brassicaceae</taxon>
        <taxon>Brassiceae</taxon>
        <taxon>Brassica</taxon>
    </lineage>
</organism>
<reference evidence="1" key="2">
    <citation type="submission" date="2015-03" db="UniProtKB">
        <authorList>
            <consortium name="EnsemblPlants"/>
        </authorList>
    </citation>
    <scope>IDENTIFICATION</scope>
</reference>
<reference evidence="1 2" key="1">
    <citation type="journal article" date="2014" name="Genome Biol.">
        <title>Transcriptome and methylome profiling reveals relics of genome dominance in the mesopolyploid Brassica oleracea.</title>
        <authorList>
            <person name="Parkin I.A."/>
            <person name="Koh C."/>
            <person name="Tang H."/>
            <person name="Robinson S.J."/>
            <person name="Kagale S."/>
            <person name="Clarke W.E."/>
            <person name="Town C.D."/>
            <person name="Nixon J."/>
            <person name="Krishnakumar V."/>
            <person name="Bidwell S.L."/>
            <person name="Denoeud F."/>
            <person name="Belcram H."/>
            <person name="Links M.G."/>
            <person name="Just J."/>
            <person name="Clarke C."/>
            <person name="Bender T."/>
            <person name="Huebert T."/>
            <person name="Mason A.S."/>
            <person name="Pires J.C."/>
            <person name="Barker G."/>
            <person name="Moore J."/>
            <person name="Walley P.G."/>
            <person name="Manoli S."/>
            <person name="Batley J."/>
            <person name="Edwards D."/>
            <person name="Nelson M.N."/>
            <person name="Wang X."/>
            <person name="Paterson A.H."/>
            <person name="King G."/>
            <person name="Bancroft I."/>
            <person name="Chalhoub B."/>
            <person name="Sharpe A.G."/>
        </authorList>
    </citation>
    <scope>NUCLEOTIDE SEQUENCE</scope>
    <source>
        <strain evidence="1 2">cv. TO1000</strain>
    </source>
</reference>
<dbReference type="EnsemblPlants" id="Bo6g058800.1">
    <property type="protein sequence ID" value="Bo6g058800.1"/>
    <property type="gene ID" value="Bo6g058800"/>
</dbReference>
<dbReference type="Gramene" id="Bo6g058800.1">
    <property type="protein sequence ID" value="Bo6g058800.1"/>
    <property type="gene ID" value="Bo6g058800"/>
</dbReference>
<dbReference type="PANTHER" id="PTHR11697">
    <property type="entry name" value="GENERAL TRANSCRIPTION FACTOR 2-RELATED ZINC FINGER PROTEIN"/>
    <property type="match status" value="1"/>
</dbReference>
<proteinExistence type="predicted"/>
<accession>A0A0D3CSV2</accession>
<dbReference type="PANTHER" id="PTHR11697:SF230">
    <property type="entry name" value="ZINC FINGER, MYM DOMAIN CONTAINING 1"/>
    <property type="match status" value="1"/>
</dbReference>
<evidence type="ECO:0000313" key="1">
    <source>
        <dbReference type="EnsemblPlants" id="Bo6g058800.1"/>
    </source>
</evidence>
<keyword evidence="2" id="KW-1185">Reference proteome</keyword>